<gene>
    <name evidence="1" type="ORF">F6J85_09310</name>
</gene>
<dbReference type="RefSeq" id="WP_150924750.1">
    <property type="nucleotide sequence ID" value="NZ_CP044232.1"/>
</dbReference>
<name>A0A5J6L4K9_9MICO</name>
<protein>
    <recommendedName>
        <fullName evidence="3">DUF2867 domain-containing protein</fullName>
    </recommendedName>
</protein>
<keyword evidence="2" id="KW-1185">Reference proteome</keyword>
<dbReference type="EMBL" id="CP044232">
    <property type="protein sequence ID" value="QEW03282.1"/>
    <property type="molecule type" value="Genomic_DNA"/>
</dbReference>
<dbReference type="AlphaFoldDB" id="A0A5J6L4K9"/>
<accession>A0A5J6L4K9</accession>
<organism evidence="1 2">
    <name type="scientific">Microbacterium lushaniae</name>
    <dbReference type="NCBI Taxonomy" id="2614639"/>
    <lineage>
        <taxon>Bacteria</taxon>
        <taxon>Bacillati</taxon>
        <taxon>Actinomycetota</taxon>
        <taxon>Actinomycetes</taxon>
        <taxon>Micrococcales</taxon>
        <taxon>Microbacteriaceae</taxon>
        <taxon>Microbacterium</taxon>
    </lineage>
</organism>
<dbReference type="KEGG" id="mlz:F6J85_09310"/>
<evidence type="ECO:0008006" key="3">
    <source>
        <dbReference type="Google" id="ProtNLM"/>
    </source>
</evidence>
<sequence length="173" mass="18356">MTRITPGGTAGDVRGGVLSPAEAPLRLDITPTYADRFTLVTDVRASPRRWAEATFEEGIDRASRSLIFHTVLGLEVGPDGRPDAVAGWKIHAEDQEHILLGVRGPGAVARLLIDTSAGSVSLTTAFAFSSRRRRLVWALVSRVHRRLAAPTLRTGARLLSSTGDAGAGAGEAH</sequence>
<dbReference type="Proteomes" id="UP000325516">
    <property type="component" value="Chromosome"/>
</dbReference>
<proteinExistence type="predicted"/>
<evidence type="ECO:0000313" key="2">
    <source>
        <dbReference type="Proteomes" id="UP000325516"/>
    </source>
</evidence>
<evidence type="ECO:0000313" key="1">
    <source>
        <dbReference type="EMBL" id="QEW03282.1"/>
    </source>
</evidence>
<reference evidence="2" key="1">
    <citation type="submission" date="2019-09" db="EMBL/GenBank/DDBJ databases">
        <title>Mumia zhuanghuii sp. nov. isolated from the intestinal contents of plateau pika (Ochotona curzoniae) in the Qinghai-Tibet plateau of China.</title>
        <authorList>
            <person name="Tian Z."/>
        </authorList>
    </citation>
    <scope>NUCLEOTIDE SEQUENCE [LARGE SCALE GENOMIC DNA]</scope>
    <source>
        <strain evidence="2">L-031</strain>
    </source>
</reference>